<dbReference type="Proteomes" id="UP001165960">
    <property type="component" value="Unassembled WGS sequence"/>
</dbReference>
<evidence type="ECO:0000313" key="2">
    <source>
        <dbReference type="Proteomes" id="UP001165960"/>
    </source>
</evidence>
<organism evidence="1 2">
    <name type="scientific">Entomophthora muscae</name>
    <dbReference type="NCBI Taxonomy" id="34485"/>
    <lineage>
        <taxon>Eukaryota</taxon>
        <taxon>Fungi</taxon>
        <taxon>Fungi incertae sedis</taxon>
        <taxon>Zoopagomycota</taxon>
        <taxon>Entomophthoromycotina</taxon>
        <taxon>Entomophthoromycetes</taxon>
        <taxon>Entomophthorales</taxon>
        <taxon>Entomophthoraceae</taxon>
        <taxon>Entomophthora</taxon>
    </lineage>
</organism>
<name>A0ACC2U5C4_9FUNG</name>
<reference evidence="1" key="1">
    <citation type="submission" date="2022-04" db="EMBL/GenBank/DDBJ databases">
        <title>Genome of the entomopathogenic fungus Entomophthora muscae.</title>
        <authorList>
            <person name="Elya C."/>
            <person name="Lovett B.R."/>
            <person name="Lee E."/>
            <person name="Macias A.M."/>
            <person name="Hajek A.E."/>
            <person name="De Bivort B.L."/>
            <person name="Kasson M.T."/>
            <person name="De Fine Licht H.H."/>
            <person name="Stajich J.E."/>
        </authorList>
    </citation>
    <scope>NUCLEOTIDE SEQUENCE</scope>
    <source>
        <strain evidence="1">Berkeley</strain>
    </source>
</reference>
<accession>A0ACC2U5C4</accession>
<proteinExistence type="predicted"/>
<gene>
    <name evidence="1" type="ORF">DSO57_1008186</name>
</gene>
<comment type="caution">
    <text evidence="1">The sequence shown here is derived from an EMBL/GenBank/DDBJ whole genome shotgun (WGS) entry which is preliminary data.</text>
</comment>
<dbReference type="EMBL" id="QTSX02001445">
    <property type="protein sequence ID" value="KAJ9082053.1"/>
    <property type="molecule type" value="Genomic_DNA"/>
</dbReference>
<sequence>MEGFTFKSLLNQDPSTKSVILLGTKLDPETKTERDAILMLEKLHFVEREIPSLNADSGRLLDINMSDSNDVYSWFKAKMANNFTTGQDASDHSPLNDVEIQLIFPASKNHIAKYSYQPRHMIVENYELFKKVISPVIDGFPPQNLTWVHNLIAGISEKESILYHDKDAENGFALSYDSKWDRRTISSLYLLVIVNRKDIRCLRDLNQSHLPMLKNIINTVPGQVEKAYSGQIKADQLRLFIHYPPTYYHFHVHVVNTHNVNAPGMTVGQAHMLSSVIENIENFDSNYYQKVTMHYSLGDQHSFYKAIKEQASK</sequence>
<keyword evidence="2" id="KW-1185">Reference proteome</keyword>
<evidence type="ECO:0000313" key="1">
    <source>
        <dbReference type="EMBL" id="KAJ9082053.1"/>
    </source>
</evidence>
<protein>
    <submittedName>
        <fullName evidence="1">Uncharacterized protein</fullName>
    </submittedName>
</protein>